<evidence type="ECO:0000256" key="1">
    <source>
        <dbReference type="ARBA" id="ARBA00009381"/>
    </source>
</evidence>
<sequence length="485" mass="49438">MRTVKRQAGVAAGNADTARAAVEVLRAGGTAVDAVVAAGFASAVSELTLTGLGGGGFLLVDRPGERPVVLDAFVAAPGRGARREPEMAPVTVHFEDADQVFHAGWGSVAVPGCLDGYLAAHARWGVLPLADVVAPARRLALEGSVLDGIQAGLLVLLREILLLSAEGRELVAPRGELLARGQRLHNEAYAALLAEVAAGRTRSLADARWAAPFAAAAAAGGGVLTVDDLEAYAVVERAPLHLEHPAAGVVTNPPPSVGGSRVVSALAELAGSGDDDEGAWAHRLAAALVRISAREPGAGPQALRGTTHVSVVDADGTAASMTTSNGSCSGVFVPGTGVLLNNMMGELDLHPEGLHALEPGTRIGSMTAPTVVRSADGSVTALGTGGSERIRSTMTCVLSRLLDRGAGLEDAVRAPRLHWDGGRLQVEPGLAADVARGLADAYAVQTWARPDLYFGGVHAVRRSSDGTTTAVGDERRGGVAAVVEL</sequence>
<dbReference type="InParanoid" id="A0A420XPQ2"/>
<dbReference type="Pfam" id="PF01019">
    <property type="entry name" value="G_glu_transpept"/>
    <property type="match status" value="2"/>
</dbReference>
<keyword evidence="6" id="KW-1185">Reference proteome</keyword>
<dbReference type="GO" id="GO:0016740">
    <property type="term" value="F:transferase activity"/>
    <property type="evidence" value="ECO:0007669"/>
    <property type="project" value="UniProtKB-KW"/>
</dbReference>
<dbReference type="EMBL" id="RBWV01000011">
    <property type="protein sequence ID" value="RKS75225.1"/>
    <property type="molecule type" value="Genomic_DNA"/>
</dbReference>
<proteinExistence type="inferred from homology"/>
<keyword evidence="3 5" id="KW-0378">Hydrolase</keyword>
<evidence type="ECO:0000256" key="2">
    <source>
        <dbReference type="ARBA" id="ARBA00022679"/>
    </source>
</evidence>
<dbReference type="AlphaFoldDB" id="A0A420XPQ2"/>
<dbReference type="Gene3D" id="3.60.20.40">
    <property type="match status" value="1"/>
</dbReference>
<evidence type="ECO:0000256" key="4">
    <source>
        <dbReference type="ARBA" id="ARBA00023145"/>
    </source>
</evidence>
<evidence type="ECO:0000256" key="3">
    <source>
        <dbReference type="ARBA" id="ARBA00022801"/>
    </source>
</evidence>
<comment type="caution">
    <text evidence="5">The sequence shown here is derived from an EMBL/GenBank/DDBJ whole genome shotgun (WGS) entry which is preliminary data.</text>
</comment>
<organism evidence="5 6">
    <name type="scientific">Motilibacter peucedani</name>
    <dbReference type="NCBI Taxonomy" id="598650"/>
    <lineage>
        <taxon>Bacteria</taxon>
        <taxon>Bacillati</taxon>
        <taxon>Actinomycetota</taxon>
        <taxon>Actinomycetes</taxon>
        <taxon>Motilibacterales</taxon>
        <taxon>Motilibacteraceae</taxon>
        <taxon>Motilibacter</taxon>
    </lineage>
</organism>
<dbReference type="GO" id="GO:0016787">
    <property type="term" value="F:hydrolase activity"/>
    <property type="evidence" value="ECO:0007669"/>
    <property type="project" value="UniProtKB-KW"/>
</dbReference>
<reference evidence="5 6" key="1">
    <citation type="submission" date="2018-10" db="EMBL/GenBank/DDBJ databases">
        <title>Genomic Encyclopedia of Archaeal and Bacterial Type Strains, Phase II (KMG-II): from individual species to whole genera.</title>
        <authorList>
            <person name="Goeker M."/>
        </authorList>
    </citation>
    <scope>NUCLEOTIDE SEQUENCE [LARGE SCALE GENOMIC DNA]</scope>
    <source>
        <strain evidence="5 6">RP-AC37</strain>
    </source>
</reference>
<gene>
    <name evidence="5" type="ORF">CLV35_1684</name>
</gene>
<dbReference type="InterPro" id="IPR051792">
    <property type="entry name" value="GGT_bact"/>
</dbReference>
<dbReference type="Proteomes" id="UP000281955">
    <property type="component" value="Unassembled WGS sequence"/>
</dbReference>
<dbReference type="PANTHER" id="PTHR43199:SF1">
    <property type="entry name" value="GLUTATHIONE HYDROLASE PROENZYME"/>
    <property type="match status" value="1"/>
</dbReference>
<dbReference type="FunCoup" id="A0A420XPQ2">
    <property type="interactions" value="189"/>
</dbReference>
<name>A0A420XPQ2_9ACTN</name>
<dbReference type="PRINTS" id="PR01210">
    <property type="entry name" value="GGTRANSPTASE"/>
</dbReference>
<keyword evidence="4" id="KW-0865">Zymogen</keyword>
<protein>
    <submittedName>
        <fullName evidence="5">Gamma-glutamyltranspeptidase/glutathione hydrolase</fullName>
    </submittedName>
</protein>
<dbReference type="SUPFAM" id="SSF56235">
    <property type="entry name" value="N-terminal nucleophile aminohydrolases (Ntn hydrolases)"/>
    <property type="match status" value="1"/>
</dbReference>
<dbReference type="InterPro" id="IPR043137">
    <property type="entry name" value="GGT_ssub_C"/>
</dbReference>
<evidence type="ECO:0000313" key="5">
    <source>
        <dbReference type="EMBL" id="RKS75225.1"/>
    </source>
</evidence>
<accession>A0A420XPQ2</accession>
<dbReference type="InterPro" id="IPR029055">
    <property type="entry name" value="Ntn_hydrolases_N"/>
</dbReference>
<evidence type="ECO:0000313" key="6">
    <source>
        <dbReference type="Proteomes" id="UP000281955"/>
    </source>
</evidence>
<keyword evidence="2" id="KW-0808">Transferase</keyword>
<dbReference type="PANTHER" id="PTHR43199">
    <property type="entry name" value="GLUTATHIONE HYDROLASE"/>
    <property type="match status" value="1"/>
</dbReference>
<comment type="similarity">
    <text evidence="1">Belongs to the gamma-glutamyltransferase family.</text>
</comment>